<name>A0A815YIG9_ADIRI</name>
<dbReference type="InterPro" id="IPR016039">
    <property type="entry name" value="Thiolase-like"/>
</dbReference>
<proteinExistence type="predicted"/>
<keyword evidence="5" id="KW-1185">Reference proteome</keyword>
<gene>
    <name evidence="4" type="ORF">XAT740_LOCUS44491</name>
</gene>
<dbReference type="PANTHER" id="PTHR43775:SF37">
    <property type="entry name" value="SI:DKEY-61P9.11"/>
    <property type="match status" value="1"/>
</dbReference>
<protein>
    <recommendedName>
        <fullName evidence="3">Beta-ketoacyl synthase-like N-terminal domain-containing protein</fullName>
    </recommendedName>
</protein>
<dbReference type="InterPro" id="IPR014030">
    <property type="entry name" value="Ketoacyl_synth_N"/>
</dbReference>
<dbReference type="AlphaFoldDB" id="A0A815YIG9"/>
<keyword evidence="1" id="KW-0596">Phosphopantetheine</keyword>
<accession>A0A815YIG9</accession>
<dbReference type="Pfam" id="PF00109">
    <property type="entry name" value="ketoacyl-synt"/>
    <property type="match status" value="1"/>
</dbReference>
<evidence type="ECO:0000256" key="1">
    <source>
        <dbReference type="ARBA" id="ARBA00022450"/>
    </source>
</evidence>
<dbReference type="Proteomes" id="UP000663828">
    <property type="component" value="Unassembled WGS sequence"/>
</dbReference>
<evidence type="ECO:0000313" key="5">
    <source>
        <dbReference type="Proteomes" id="UP000663828"/>
    </source>
</evidence>
<dbReference type="Gene3D" id="3.40.47.10">
    <property type="match status" value="1"/>
</dbReference>
<evidence type="ECO:0000256" key="2">
    <source>
        <dbReference type="ARBA" id="ARBA00022553"/>
    </source>
</evidence>
<dbReference type="GO" id="GO:0006633">
    <property type="term" value="P:fatty acid biosynthetic process"/>
    <property type="evidence" value="ECO:0007669"/>
    <property type="project" value="TreeGrafter"/>
</dbReference>
<feature type="domain" description="Beta-ketoacyl synthase-like N-terminal" evidence="3">
    <location>
        <begin position="4"/>
        <end position="93"/>
    </location>
</feature>
<dbReference type="InterPro" id="IPR050091">
    <property type="entry name" value="PKS_NRPS_Biosynth_Enz"/>
</dbReference>
<comment type="caution">
    <text evidence="4">The sequence shown here is derived from an EMBL/GenBank/DDBJ whole genome shotgun (WGS) entry which is preliminary data.</text>
</comment>
<keyword evidence="2" id="KW-0597">Phosphoprotein</keyword>
<sequence>MTNDDLAVVGIACRFPGGSNSTDEFWLNLINKRDCVGPIPSDRWNADYFTDNQSNEIHSPGKITSSRCGWIDFVGEFDYESFSIGKREAENMD</sequence>
<reference evidence="4" key="1">
    <citation type="submission" date="2021-02" db="EMBL/GenBank/DDBJ databases">
        <authorList>
            <person name="Nowell W R."/>
        </authorList>
    </citation>
    <scope>NUCLEOTIDE SEQUENCE</scope>
</reference>
<dbReference type="SUPFAM" id="SSF53901">
    <property type="entry name" value="Thiolase-like"/>
    <property type="match status" value="1"/>
</dbReference>
<organism evidence="4 5">
    <name type="scientific">Adineta ricciae</name>
    <name type="common">Rotifer</name>
    <dbReference type="NCBI Taxonomy" id="249248"/>
    <lineage>
        <taxon>Eukaryota</taxon>
        <taxon>Metazoa</taxon>
        <taxon>Spiralia</taxon>
        <taxon>Gnathifera</taxon>
        <taxon>Rotifera</taxon>
        <taxon>Eurotatoria</taxon>
        <taxon>Bdelloidea</taxon>
        <taxon>Adinetida</taxon>
        <taxon>Adinetidae</taxon>
        <taxon>Adineta</taxon>
    </lineage>
</organism>
<feature type="non-terminal residue" evidence="4">
    <location>
        <position position="93"/>
    </location>
</feature>
<evidence type="ECO:0000313" key="4">
    <source>
        <dbReference type="EMBL" id="CAF1571155.1"/>
    </source>
</evidence>
<evidence type="ECO:0000259" key="3">
    <source>
        <dbReference type="Pfam" id="PF00109"/>
    </source>
</evidence>
<dbReference type="PANTHER" id="PTHR43775">
    <property type="entry name" value="FATTY ACID SYNTHASE"/>
    <property type="match status" value="1"/>
</dbReference>
<dbReference type="EMBL" id="CAJNOR010005648">
    <property type="protein sequence ID" value="CAF1571155.1"/>
    <property type="molecule type" value="Genomic_DNA"/>
</dbReference>
<dbReference type="GO" id="GO:0004312">
    <property type="term" value="F:fatty acid synthase activity"/>
    <property type="evidence" value="ECO:0007669"/>
    <property type="project" value="TreeGrafter"/>
</dbReference>